<dbReference type="AlphaFoldDB" id="A0AAJ1BA49"/>
<comment type="subcellular location">
    <subcellularLocation>
        <location evidence="1 11">Cytoplasm</location>
    </subcellularLocation>
</comment>
<dbReference type="Pfam" id="PF02467">
    <property type="entry name" value="Whib"/>
    <property type="match status" value="1"/>
</dbReference>
<keyword evidence="10 11" id="KW-0804">Transcription</keyword>
<evidence type="ECO:0000313" key="17">
    <source>
        <dbReference type="Proteomes" id="UP000070572"/>
    </source>
</evidence>
<dbReference type="GO" id="GO:0051539">
    <property type="term" value="F:4 iron, 4 sulfur cluster binding"/>
    <property type="evidence" value="ECO:0007669"/>
    <property type="project" value="UniProtKB-UniRule"/>
</dbReference>
<evidence type="ECO:0000256" key="3">
    <source>
        <dbReference type="ARBA" id="ARBA00022485"/>
    </source>
</evidence>
<dbReference type="GO" id="GO:0047134">
    <property type="term" value="F:protein-disulfide reductase [NAD(P)H] activity"/>
    <property type="evidence" value="ECO:0007669"/>
    <property type="project" value="TreeGrafter"/>
</dbReference>
<comment type="similarity">
    <text evidence="2 11">Belongs to the WhiB family.</text>
</comment>
<evidence type="ECO:0000256" key="1">
    <source>
        <dbReference type="ARBA" id="ARBA00004496"/>
    </source>
</evidence>
<dbReference type="GO" id="GO:0035731">
    <property type="term" value="F:dinitrosyl-iron complex binding"/>
    <property type="evidence" value="ECO:0007669"/>
    <property type="project" value="UniProtKB-UniRule"/>
</dbReference>
<keyword evidence="7 11" id="KW-0805">Transcription regulation</keyword>
<dbReference type="PANTHER" id="PTHR38839:SF6">
    <property type="entry name" value="TRANSCRIPTIONAL REGULATOR WHIB1"/>
    <property type="match status" value="1"/>
</dbReference>
<keyword evidence="18" id="KW-1185">Reference proteome</keyword>
<dbReference type="GO" id="GO:0003677">
    <property type="term" value="F:DNA binding"/>
    <property type="evidence" value="ECO:0007669"/>
    <property type="project" value="UniProtKB-UniRule"/>
</dbReference>
<dbReference type="HAMAP" id="MF_01479">
    <property type="entry name" value="WhiB"/>
    <property type="match status" value="1"/>
</dbReference>
<sequence length="82" mass="9274">MDWRSRAACLEEDPELFFPIGNTGPAIAQAERAKMVCARCEVESTCLAWALDNNQDAGVWGGKSEDERRSMRRRKARARRAC</sequence>
<evidence type="ECO:0000256" key="8">
    <source>
        <dbReference type="ARBA" id="ARBA00023125"/>
    </source>
</evidence>
<keyword evidence="8 11" id="KW-0238">DNA-binding</keyword>
<feature type="binding site" evidence="11">
    <location>
        <position position="9"/>
    </location>
    <ligand>
        <name>[4Fe-4S] cluster</name>
        <dbReference type="ChEBI" id="CHEBI:49883"/>
    </ligand>
</feature>
<gene>
    <name evidence="11" type="primary">whiB</name>
    <name evidence="16" type="ORF">CJ240_08605</name>
    <name evidence="14" type="ORF">HMPREF1862_00366</name>
    <name evidence="15" type="ORF">L0M99_00390</name>
</gene>
<dbReference type="EMBL" id="PNGC01000003">
    <property type="protein sequence ID" value="PMB89046.1"/>
    <property type="molecule type" value="Genomic_DNA"/>
</dbReference>
<dbReference type="Proteomes" id="UP000070572">
    <property type="component" value="Unassembled WGS sequence"/>
</dbReference>
<dbReference type="Proteomes" id="UP001200537">
    <property type="component" value="Unassembled WGS sequence"/>
</dbReference>
<accession>A0AAJ1BA49</accession>
<keyword evidence="11" id="KW-0963">Cytoplasm</keyword>
<evidence type="ECO:0000256" key="4">
    <source>
        <dbReference type="ARBA" id="ARBA00022723"/>
    </source>
</evidence>
<keyword evidence="6 11" id="KW-0411">Iron-sulfur</keyword>
<organism evidence="15 19">
    <name type="scientific">Varibaculum cambriense</name>
    <dbReference type="NCBI Taxonomy" id="184870"/>
    <lineage>
        <taxon>Bacteria</taxon>
        <taxon>Bacillati</taxon>
        <taxon>Actinomycetota</taxon>
        <taxon>Actinomycetes</taxon>
        <taxon>Actinomycetales</taxon>
        <taxon>Actinomycetaceae</taxon>
        <taxon>Varibaculum</taxon>
    </lineage>
</organism>
<dbReference type="EMBL" id="LSDN01000006">
    <property type="protein sequence ID" value="KXB81617.1"/>
    <property type="molecule type" value="Genomic_DNA"/>
</dbReference>
<dbReference type="PANTHER" id="PTHR38839">
    <property type="entry name" value="TRANSCRIPTIONAL REGULATOR WHID-RELATED"/>
    <property type="match status" value="1"/>
</dbReference>
<comment type="caution">
    <text evidence="15">The sequence shown here is derived from an EMBL/GenBank/DDBJ whole genome shotgun (WGS) entry which is preliminary data.</text>
</comment>
<evidence type="ECO:0000259" key="13">
    <source>
        <dbReference type="PROSITE" id="PS51674"/>
    </source>
</evidence>
<dbReference type="InterPro" id="IPR034768">
    <property type="entry name" value="4FE4S_WBL"/>
</dbReference>
<feature type="domain" description="4Fe-4S Wbl-type" evidence="13">
    <location>
        <begin position="8"/>
        <end position="70"/>
    </location>
</feature>
<evidence type="ECO:0000313" key="15">
    <source>
        <dbReference type="EMBL" id="MCG4616954.1"/>
    </source>
</evidence>
<reference evidence="15" key="3">
    <citation type="submission" date="2022-01" db="EMBL/GenBank/DDBJ databases">
        <title>Collection of gut derived symbiotic bacterial strains cultured from healthy donors.</title>
        <authorList>
            <person name="Lin H."/>
            <person name="Kohout C."/>
            <person name="Waligurski E."/>
            <person name="Pamer E.G."/>
        </authorList>
    </citation>
    <scope>NUCLEOTIDE SEQUENCE</scope>
    <source>
        <strain evidence="15">DFI.7.46</strain>
    </source>
</reference>
<keyword evidence="5 11" id="KW-0408">Iron</keyword>
<keyword evidence="9 11" id="KW-1015">Disulfide bond</keyword>
<dbReference type="GO" id="GO:0005737">
    <property type="term" value="C:cytoplasm"/>
    <property type="evidence" value="ECO:0007669"/>
    <property type="project" value="UniProtKB-SubCell"/>
</dbReference>
<feature type="compositionally biased region" description="Basic residues" evidence="12">
    <location>
        <begin position="70"/>
        <end position="82"/>
    </location>
</feature>
<evidence type="ECO:0000256" key="5">
    <source>
        <dbReference type="ARBA" id="ARBA00023004"/>
    </source>
</evidence>
<feature type="binding site" evidence="11">
    <location>
        <position position="40"/>
    </location>
    <ligand>
        <name>[4Fe-4S] cluster</name>
        <dbReference type="ChEBI" id="CHEBI:49883"/>
    </ligand>
</feature>
<reference evidence="14 17" key="1">
    <citation type="submission" date="2016-01" db="EMBL/GenBank/DDBJ databases">
        <authorList>
            <person name="Mitreva M."/>
            <person name="Pepin K.H."/>
            <person name="Mihindukulasuriya K.A."/>
            <person name="Fulton R."/>
            <person name="Fronick C."/>
            <person name="O'Laughlin M."/>
            <person name="Miner T."/>
            <person name="Herter B."/>
            <person name="Rosa B.A."/>
            <person name="Cordes M."/>
            <person name="Tomlinson C."/>
            <person name="Wollam A."/>
            <person name="Palsikar V.B."/>
            <person name="Mardis E.R."/>
            <person name="Wilson R.K."/>
        </authorList>
    </citation>
    <scope>NUCLEOTIDE SEQUENCE [LARGE SCALE GENOMIC DNA]</scope>
    <source>
        <strain evidence="14 17">DNF00696</strain>
    </source>
</reference>
<evidence type="ECO:0000313" key="16">
    <source>
        <dbReference type="EMBL" id="PMB89046.1"/>
    </source>
</evidence>
<dbReference type="GeneID" id="78352724"/>
<dbReference type="InterPro" id="IPR003482">
    <property type="entry name" value="Whib"/>
</dbReference>
<feature type="binding site" evidence="11">
    <location>
        <position position="46"/>
    </location>
    <ligand>
        <name>[4Fe-4S] cluster</name>
        <dbReference type="ChEBI" id="CHEBI:49883"/>
    </ligand>
</feature>
<name>A0AAJ1BA49_9ACTO</name>
<evidence type="ECO:0000256" key="7">
    <source>
        <dbReference type="ARBA" id="ARBA00023015"/>
    </source>
</evidence>
<evidence type="ECO:0000256" key="10">
    <source>
        <dbReference type="ARBA" id="ARBA00023163"/>
    </source>
</evidence>
<keyword evidence="3 11" id="KW-0004">4Fe-4S</keyword>
<comment type="function">
    <text evidence="11">Acts as a transcriptional regulator. Probably redox-responsive. The apo- but not holo-form probably binds DNA.</text>
</comment>
<evidence type="ECO:0000313" key="18">
    <source>
        <dbReference type="Proteomes" id="UP000243201"/>
    </source>
</evidence>
<evidence type="ECO:0000256" key="6">
    <source>
        <dbReference type="ARBA" id="ARBA00023014"/>
    </source>
</evidence>
<evidence type="ECO:0000256" key="9">
    <source>
        <dbReference type="ARBA" id="ARBA00023157"/>
    </source>
</evidence>
<dbReference type="GO" id="GO:0046872">
    <property type="term" value="F:metal ion binding"/>
    <property type="evidence" value="ECO:0007669"/>
    <property type="project" value="UniProtKB-KW"/>
</dbReference>
<comment type="cofactor">
    <cofactor evidence="11">
        <name>[4Fe-4S] cluster</name>
        <dbReference type="ChEBI" id="CHEBI:49883"/>
    </cofactor>
    <text evidence="11">Binds 1 [4Fe-4S] cluster per subunit. Following nitrosylation of the [4Fe-4S] cluster binds 1 [4Fe-8(NO)] cluster per subunit.</text>
</comment>
<dbReference type="Proteomes" id="UP000243201">
    <property type="component" value="Unassembled WGS sequence"/>
</dbReference>
<dbReference type="GO" id="GO:0045892">
    <property type="term" value="P:negative regulation of DNA-templated transcription"/>
    <property type="evidence" value="ECO:0007669"/>
    <property type="project" value="TreeGrafter"/>
</dbReference>
<protein>
    <recommendedName>
        <fullName evidence="11">Transcriptional regulator WhiB</fullName>
    </recommendedName>
</protein>
<evidence type="ECO:0000256" key="2">
    <source>
        <dbReference type="ARBA" id="ARBA00006597"/>
    </source>
</evidence>
<keyword evidence="4 11" id="KW-0479">Metal-binding</keyword>
<dbReference type="PROSITE" id="PS51674">
    <property type="entry name" value="4FE4S_WBL"/>
    <property type="match status" value="1"/>
</dbReference>
<comment type="PTM">
    <text evidence="11">Upon Fe-S cluster removal intramolecular disulfide bonds are formed.</text>
</comment>
<feature type="binding site" evidence="11">
    <location>
        <position position="37"/>
    </location>
    <ligand>
        <name>[4Fe-4S] cluster</name>
        <dbReference type="ChEBI" id="CHEBI:49883"/>
    </ligand>
</feature>
<proteinExistence type="inferred from homology"/>
<evidence type="ECO:0000313" key="14">
    <source>
        <dbReference type="EMBL" id="KXB81617.1"/>
    </source>
</evidence>
<dbReference type="RefSeq" id="WP_022865014.1">
    <property type="nucleotide sequence ID" value="NZ_CAUPGC010000014.1"/>
</dbReference>
<evidence type="ECO:0000256" key="11">
    <source>
        <dbReference type="HAMAP-Rule" id="MF_01479"/>
    </source>
</evidence>
<evidence type="ECO:0000256" key="12">
    <source>
        <dbReference type="SAM" id="MobiDB-lite"/>
    </source>
</evidence>
<evidence type="ECO:0000313" key="19">
    <source>
        <dbReference type="Proteomes" id="UP001200537"/>
    </source>
</evidence>
<dbReference type="GO" id="GO:0045454">
    <property type="term" value="P:cell redox homeostasis"/>
    <property type="evidence" value="ECO:0007669"/>
    <property type="project" value="TreeGrafter"/>
</dbReference>
<reference evidence="16 18" key="2">
    <citation type="submission" date="2017-09" db="EMBL/GenBank/DDBJ databases">
        <title>Bacterial strain isolated from the female urinary microbiota.</title>
        <authorList>
            <person name="Thomas-White K."/>
            <person name="Kumar N."/>
            <person name="Forster S."/>
            <person name="Putonti C."/>
            <person name="Lawley T."/>
            <person name="Wolfe A.J."/>
        </authorList>
    </citation>
    <scope>NUCLEOTIDE SEQUENCE [LARGE SCALE GENOMIC DNA]</scope>
    <source>
        <strain evidence="16 18">UMB0744</strain>
    </source>
</reference>
<dbReference type="EMBL" id="JAKNHJ010000001">
    <property type="protein sequence ID" value="MCG4616954.1"/>
    <property type="molecule type" value="Genomic_DNA"/>
</dbReference>
<comment type="PTM">
    <text evidence="11">The Fe-S cluster can be nitrosylated by nitric oxide (NO).</text>
</comment>
<feature type="region of interest" description="Disordered" evidence="12">
    <location>
        <begin position="60"/>
        <end position="82"/>
    </location>
</feature>